<reference evidence="4" key="1">
    <citation type="submission" date="2022-06" db="EMBL/GenBank/DDBJ databases">
        <title>Ornithinimicrobium HY1793.</title>
        <authorList>
            <person name="Huang Y."/>
        </authorList>
    </citation>
    <scope>NUCLEOTIDE SEQUENCE</scope>
    <source>
        <strain evidence="4">HY1793</strain>
    </source>
</reference>
<dbReference type="RefSeq" id="WP_252593399.1">
    <property type="nucleotide sequence ID" value="NZ_CP099489.1"/>
</dbReference>
<feature type="region of interest" description="Disordered" evidence="1">
    <location>
        <begin position="290"/>
        <end position="395"/>
    </location>
</feature>
<feature type="compositionally biased region" description="Low complexity" evidence="1">
    <location>
        <begin position="359"/>
        <end position="372"/>
    </location>
</feature>
<keyword evidence="3" id="KW-0732">Signal</keyword>
<feature type="compositionally biased region" description="Low complexity" evidence="1">
    <location>
        <begin position="609"/>
        <end position="625"/>
    </location>
</feature>
<evidence type="ECO:0000313" key="4">
    <source>
        <dbReference type="EMBL" id="USQ80078.1"/>
    </source>
</evidence>
<keyword evidence="2" id="KW-1133">Transmembrane helix</keyword>
<feature type="signal peptide" evidence="3">
    <location>
        <begin position="1"/>
        <end position="41"/>
    </location>
</feature>
<proteinExistence type="predicted"/>
<gene>
    <name evidence="4" type="ORF">NF556_21240</name>
</gene>
<feature type="chain" id="PRO_5046918877" evidence="3">
    <location>
        <begin position="42"/>
        <end position="893"/>
    </location>
</feature>
<feature type="region of interest" description="Disordered" evidence="1">
    <location>
        <begin position="609"/>
        <end position="647"/>
    </location>
</feature>
<evidence type="ECO:0000256" key="3">
    <source>
        <dbReference type="SAM" id="SignalP"/>
    </source>
</evidence>
<feature type="compositionally biased region" description="Polar residues" evidence="1">
    <location>
        <begin position="877"/>
        <end position="893"/>
    </location>
</feature>
<dbReference type="Proteomes" id="UP001056455">
    <property type="component" value="Chromosome"/>
</dbReference>
<evidence type="ECO:0000256" key="1">
    <source>
        <dbReference type="SAM" id="MobiDB-lite"/>
    </source>
</evidence>
<feature type="compositionally biased region" description="Polar residues" evidence="1">
    <location>
        <begin position="325"/>
        <end position="340"/>
    </location>
</feature>
<feature type="transmembrane region" description="Helical" evidence="2">
    <location>
        <begin position="843"/>
        <end position="861"/>
    </location>
</feature>
<sequence>MSLHRTARRTRGLLVLLMAYAVLAAAVVAAPLTWGASSASAADDDLLHVQLEQVSPAIVGPGTEVRLEGTLQNLGATPAPVHAVRVSTAYRGLDTRGAVQDWAEEGLLETPIALGEDHIGVAIAPGSTVHWFVDIPADELEPGFEFATLPLRVEVLATGPAPDTDNEDTGESTDESPGTEDTDSEGTDSETTVVPGAQVRTFLPWTDAEDPEFNPVQIAWLAPITLPGNPDLVAVDDARRSDAWLNAIGPDSRTLELLDGLADTSATFVVDPGVIEPLDPVASLTEVVELPGDQEEPSESPEPTDPKPTDPEPTDPEPTDSEPTGSESTDSPEPTGSESAPSAGVQGSVATTGPGGGATQAPGDGEAPTSAPADPPSTPIEGDDPVEPPTPPTIQSAVRDLGNRIEQVPEGRLWWLPVGDTDVGGLLEAEASVDDIAELVGAAPSGGLPAPGRTDLAWPLSEDFSDAMIGSLLQVWSAAGGATGAAGADNGSLGAVVLPNSTLDDTVLTGSAVRTHSAGPQLIGYDERLSGIVAGSGEPEQAGHATQRFLAETLAIYQEGPATDRSLVVAIPRTAAADADQLQALTSAAARAPWLQETTASELLTDAAQAPPATVQQADPPSADAEQADPEQADPDATDPDPIDADPTEDQVTVAALGDLSAYSDPGESPLTPSRLARIDLTRSKVTGVSEIVPGSEAVRRTWMHVLDRQFSASWRAAPQDWEIPVEVAEDLASEITTGLTINPTTINLYADEGLMQITVVNELPIPIEGLQMQVDPGNGRLRVLGQPDPITIGPESRATVQFRAKAVAAGQVPLHTSLSTPNGTQIGSAEETVVRVQPTGVWIYWLLGGVAGVILVLGLWRALRPAGTRRDAEPTDPSTGNVPTSASDVETP</sequence>
<dbReference type="InterPro" id="IPR046112">
    <property type="entry name" value="DUF6049"/>
</dbReference>
<feature type="compositionally biased region" description="Acidic residues" evidence="1">
    <location>
        <begin position="164"/>
        <end position="188"/>
    </location>
</feature>
<keyword evidence="2" id="KW-0812">Transmembrane</keyword>
<evidence type="ECO:0000313" key="5">
    <source>
        <dbReference type="Proteomes" id="UP001056455"/>
    </source>
</evidence>
<evidence type="ECO:0000256" key="2">
    <source>
        <dbReference type="SAM" id="Phobius"/>
    </source>
</evidence>
<keyword evidence="5" id="KW-1185">Reference proteome</keyword>
<name>A0ABY4YTL5_9MICO</name>
<dbReference type="EMBL" id="CP099489">
    <property type="protein sequence ID" value="USQ80078.1"/>
    <property type="molecule type" value="Genomic_DNA"/>
</dbReference>
<organism evidence="4 5">
    <name type="scientific">Ornithinimicrobium faecis</name>
    <dbReference type="NCBI Taxonomy" id="2934158"/>
    <lineage>
        <taxon>Bacteria</taxon>
        <taxon>Bacillati</taxon>
        <taxon>Actinomycetota</taxon>
        <taxon>Actinomycetes</taxon>
        <taxon>Micrococcales</taxon>
        <taxon>Ornithinimicrobiaceae</taxon>
        <taxon>Ornithinimicrobium</taxon>
    </lineage>
</organism>
<accession>A0ABY4YTL5</accession>
<feature type="region of interest" description="Disordered" evidence="1">
    <location>
        <begin position="867"/>
        <end position="893"/>
    </location>
</feature>
<feature type="compositionally biased region" description="Acidic residues" evidence="1">
    <location>
        <begin position="626"/>
        <end position="647"/>
    </location>
</feature>
<dbReference type="Pfam" id="PF19516">
    <property type="entry name" value="DUF6049"/>
    <property type="match status" value="2"/>
</dbReference>
<keyword evidence="2" id="KW-0472">Membrane</keyword>
<feature type="region of interest" description="Disordered" evidence="1">
    <location>
        <begin position="158"/>
        <end position="192"/>
    </location>
</feature>
<protein>
    <submittedName>
        <fullName evidence="4">DUF6049 family protein</fullName>
    </submittedName>
</protein>